<dbReference type="GeneID" id="87873232"/>
<evidence type="ECO:0000313" key="3">
    <source>
        <dbReference type="Proteomes" id="UP001285908"/>
    </source>
</evidence>
<reference evidence="2 3" key="1">
    <citation type="journal article" date="2023" name="Mol. Phylogenet. Evol.">
        <title>Genome-scale phylogeny and comparative genomics of the fungal order Sordariales.</title>
        <authorList>
            <person name="Hensen N."/>
            <person name="Bonometti L."/>
            <person name="Westerberg I."/>
            <person name="Brannstrom I.O."/>
            <person name="Guillou S."/>
            <person name="Cros-Aarteil S."/>
            <person name="Calhoun S."/>
            <person name="Haridas S."/>
            <person name="Kuo A."/>
            <person name="Mondo S."/>
            <person name="Pangilinan J."/>
            <person name="Riley R."/>
            <person name="LaButti K."/>
            <person name="Andreopoulos B."/>
            <person name="Lipzen A."/>
            <person name="Chen C."/>
            <person name="Yan M."/>
            <person name="Daum C."/>
            <person name="Ng V."/>
            <person name="Clum A."/>
            <person name="Steindorff A."/>
            <person name="Ohm R.A."/>
            <person name="Martin F."/>
            <person name="Silar P."/>
            <person name="Natvig D.O."/>
            <person name="Lalanne C."/>
            <person name="Gautier V."/>
            <person name="Ament-Velasquez S.L."/>
            <person name="Kruys A."/>
            <person name="Hutchinson M.I."/>
            <person name="Powell A.J."/>
            <person name="Barry K."/>
            <person name="Miller A.N."/>
            <person name="Grigoriev I.V."/>
            <person name="Debuchy R."/>
            <person name="Gladieux P."/>
            <person name="Hiltunen Thoren M."/>
            <person name="Johannesson H."/>
        </authorList>
    </citation>
    <scope>NUCLEOTIDE SEQUENCE [LARGE SCALE GENOMIC DNA]</scope>
    <source>
        <strain evidence="2 3">FGSC 10403</strain>
    </source>
</reference>
<feature type="compositionally biased region" description="Acidic residues" evidence="1">
    <location>
        <begin position="181"/>
        <end position="239"/>
    </location>
</feature>
<comment type="caution">
    <text evidence="2">The sequence shown here is derived from an EMBL/GenBank/DDBJ whole genome shotgun (WGS) entry which is preliminary data.</text>
</comment>
<name>A0AAJ0HZ23_9PEZI</name>
<feature type="compositionally biased region" description="Polar residues" evidence="1">
    <location>
        <begin position="48"/>
        <end position="58"/>
    </location>
</feature>
<dbReference type="AlphaFoldDB" id="A0AAJ0HZ23"/>
<accession>A0AAJ0HZ23</accession>
<feature type="region of interest" description="Disordered" evidence="1">
    <location>
        <begin position="179"/>
        <end position="239"/>
    </location>
</feature>
<dbReference type="RefSeq" id="XP_062688228.1">
    <property type="nucleotide sequence ID" value="XM_062835610.1"/>
</dbReference>
<keyword evidence="3" id="KW-1185">Reference proteome</keyword>
<feature type="compositionally biased region" description="Polar residues" evidence="1">
    <location>
        <begin position="65"/>
        <end position="77"/>
    </location>
</feature>
<feature type="region of interest" description="Disordered" evidence="1">
    <location>
        <begin position="1"/>
        <end position="98"/>
    </location>
</feature>
<gene>
    <name evidence="2" type="ORF">B0T23DRAFT_327407</name>
</gene>
<feature type="compositionally biased region" description="Polar residues" evidence="1">
    <location>
        <begin position="14"/>
        <end position="26"/>
    </location>
</feature>
<dbReference type="EMBL" id="JAULSX010000010">
    <property type="protein sequence ID" value="KAK3485324.1"/>
    <property type="molecule type" value="Genomic_DNA"/>
</dbReference>
<evidence type="ECO:0000313" key="2">
    <source>
        <dbReference type="EMBL" id="KAK3485324.1"/>
    </source>
</evidence>
<organism evidence="2 3">
    <name type="scientific">Neurospora hispaniola</name>
    <dbReference type="NCBI Taxonomy" id="588809"/>
    <lineage>
        <taxon>Eukaryota</taxon>
        <taxon>Fungi</taxon>
        <taxon>Dikarya</taxon>
        <taxon>Ascomycota</taxon>
        <taxon>Pezizomycotina</taxon>
        <taxon>Sordariomycetes</taxon>
        <taxon>Sordariomycetidae</taxon>
        <taxon>Sordariales</taxon>
        <taxon>Sordariaceae</taxon>
        <taxon>Neurospora</taxon>
    </lineage>
</organism>
<sequence>MANRGVKRNFDTVDPSSDTTISNDTTRNMREANPSPTTASASEPHFHPTTSNPTTGANMSRAAGPSNQATSNVNPTPDANIGDPPNANATSPRAAYHRRQAAATVQRIVLEESVALTEQIAETLTEHELRHILRTCIIREASGIPQRAMIKYLIRKLALMRMVDHPDFPEFFERFQRGEMDVESGAEADDEREEGDEYMGEAEEVWDTDEGEAGEDMAEAGEEMDAEEGEAGEEMDTES</sequence>
<protein>
    <submittedName>
        <fullName evidence="2">Uncharacterized protein</fullName>
    </submittedName>
</protein>
<proteinExistence type="predicted"/>
<evidence type="ECO:0000256" key="1">
    <source>
        <dbReference type="SAM" id="MobiDB-lite"/>
    </source>
</evidence>
<dbReference type="Proteomes" id="UP001285908">
    <property type="component" value="Unassembled WGS sequence"/>
</dbReference>